<dbReference type="EMBL" id="CAXAJV020001296">
    <property type="protein sequence ID" value="CAL7947802.1"/>
    <property type="molecule type" value="Genomic_DNA"/>
</dbReference>
<dbReference type="PRINTS" id="PR00021">
    <property type="entry name" value="PRORICH"/>
</dbReference>
<proteinExistence type="predicted"/>
<evidence type="ECO:0000313" key="3">
    <source>
        <dbReference type="Proteomes" id="UP001642520"/>
    </source>
</evidence>
<evidence type="ECO:0000256" key="1">
    <source>
        <dbReference type="SAM" id="MobiDB-lite"/>
    </source>
</evidence>
<organism evidence="2 3">
    <name type="scientific">Xylocopa violacea</name>
    <name type="common">Violet carpenter bee</name>
    <name type="synonym">Apis violacea</name>
    <dbReference type="NCBI Taxonomy" id="135666"/>
    <lineage>
        <taxon>Eukaryota</taxon>
        <taxon>Metazoa</taxon>
        <taxon>Ecdysozoa</taxon>
        <taxon>Arthropoda</taxon>
        <taxon>Hexapoda</taxon>
        <taxon>Insecta</taxon>
        <taxon>Pterygota</taxon>
        <taxon>Neoptera</taxon>
        <taxon>Endopterygota</taxon>
        <taxon>Hymenoptera</taxon>
        <taxon>Apocrita</taxon>
        <taxon>Aculeata</taxon>
        <taxon>Apoidea</taxon>
        <taxon>Anthophila</taxon>
        <taxon>Apidae</taxon>
        <taxon>Xylocopa</taxon>
        <taxon>Xylocopa</taxon>
    </lineage>
</organism>
<protein>
    <submittedName>
        <fullName evidence="2">Uncharacterized protein</fullName>
    </submittedName>
</protein>
<comment type="caution">
    <text evidence="2">The sequence shown here is derived from an EMBL/GenBank/DDBJ whole genome shotgun (WGS) entry which is preliminary data.</text>
</comment>
<feature type="compositionally biased region" description="Pro residues" evidence="1">
    <location>
        <begin position="234"/>
        <end position="251"/>
    </location>
</feature>
<feature type="region of interest" description="Disordered" evidence="1">
    <location>
        <begin position="232"/>
        <end position="251"/>
    </location>
</feature>
<gene>
    <name evidence="2" type="ORF">XYLVIOL_LOCUS8527</name>
</gene>
<reference evidence="2 3" key="1">
    <citation type="submission" date="2024-08" db="EMBL/GenBank/DDBJ databases">
        <authorList>
            <person name="Will J Nash"/>
            <person name="Angela Man"/>
            <person name="Seanna McTaggart"/>
            <person name="Kendall Baker"/>
            <person name="Tom Barker"/>
            <person name="Leah Catchpole"/>
            <person name="Alex Durrant"/>
            <person name="Karim Gharbi"/>
            <person name="Naomi Irish"/>
            <person name="Gemy Kaithakottil"/>
            <person name="Debby Ku"/>
            <person name="Aaliyah Providence"/>
            <person name="Felix Shaw"/>
            <person name="David Swarbreck"/>
            <person name="Chris Watkins"/>
            <person name="Ann M. McCartney"/>
            <person name="Giulio Formenti"/>
            <person name="Alice Mouton"/>
            <person name="Noel Vella"/>
            <person name="Bjorn M von Reumont"/>
            <person name="Adriana Vella"/>
            <person name="Wilfried Haerty"/>
        </authorList>
    </citation>
    <scope>NUCLEOTIDE SEQUENCE [LARGE SCALE GENOMIC DNA]</scope>
</reference>
<sequence>MTMNRGARETETRRYGSTSLLPLPHRQNLAACHEPDTAFLGPLFKFPSARSQYSLGSSLLNGWKRAGLSRTPDAGQLVRARNFSTASFASKGPARIVGLSNELARYLPRKNQTRSFWSNPILMARKKPPSPPATSESCSKFAPDCGTRPTARRGPCRATYQRQKPCPPPEKCIPPAPPCCRKRPLNPKCADQPQAPCPPPCPMPCPEPVKIPPPKICYRKCPPPPKLPRLPKCPKIPAPPPPPPPPKVPRPPRCPPPCPPPPAPPLPKCPRAPKCPECPPQKECPPPPPCEPCPCPPPCPPPCCPPPPPCPPCAPPIPCPKPLPCPPTPCRVCPPCPPCPECPKPPPCPPPPPCCPCPCPKPPPPCPCPKPCPPCKTTEASCPEDAPSCPKNSKPVRRNTKNRKMSTYHAPSKFQPRKIHSKGLHVGAPRWGKRSSKSGKDCKTLNEICKEAKGGSCVKTCDRKSECDKKKDVCAGVAKPRKTKQKRKKATKEECQASCIPLGKCLRPEVPKPPKMEYSPVKCPPPKFATPEPCPDRLEDASDTVPCVEIRTKSKKEICVPPPLPEPPTDPVVLCPCPPPPKMHPGPCPCYDMKVEKPSKPSLPPCKPKEPYICPREASYCPPESLVCKMPKGCDPSKKKKRKK</sequence>
<feature type="compositionally biased region" description="Basic residues" evidence="1">
    <location>
        <begin position="394"/>
        <end position="406"/>
    </location>
</feature>
<feature type="region of interest" description="Disordered" evidence="1">
    <location>
        <begin position="382"/>
        <end position="440"/>
    </location>
</feature>
<name>A0ABP1P3M2_XYLVO</name>
<accession>A0ABP1P3M2</accession>
<evidence type="ECO:0000313" key="2">
    <source>
        <dbReference type="EMBL" id="CAL7947802.1"/>
    </source>
</evidence>
<dbReference type="Proteomes" id="UP001642520">
    <property type="component" value="Unassembled WGS sequence"/>
</dbReference>
<keyword evidence="3" id="KW-1185">Reference proteome</keyword>